<gene>
    <name evidence="1" type="ORF">S01H4_28514</name>
</gene>
<name>X1CP82_9ZZZZ</name>
<organism evidence="1">
    <name type="scientific">marine sediment metagenome</name>
    <dbReference type="NCBI Taxonomy" id="412755"/>
    <lineage>
        <taxon>unclassified sequences</taxon>
        <taxon>metagenomes</taxon>
        <taxon>ecological metagenomes</taxon>
    </lineage>
</organism>
<accession>X1CP82</accession>
<evidence type="ECO:0000313" key="1">
    <source>
        <dbReference type="EMBL" id="GAG86041.1"/>
    </source>
</evidence>
<sequence length="79" mass="9126">MNKAAITKHEIYNKLVGFSAQDLDAIANFIDFMRHKKKLGEKKIIKLEGILKGYDIDLSALKEFKQQSWKHVDQEFSDG</sequence>
<comment type="caution">
    <text evidence="1">The sequence shown here is derived from an EMBL/GenBank/DDBJ whole genome shotgun (WGS) entry which is preliminary data.</text>
</comment>
<dbReference type="AlphaFoldDB" id="X1CP82"/>
<evidence type="ECO:0008006" key="2">
    <source>
        <dbReference type="Google" id="ProtNLM"/>
    </source>
</evidence>
<reference evidence="1" key="1">
    <citation type="journal article" date="2014" name="Front. Microbiol.">
        <title>High frequency of phylogenetically diverse reductive dehalogenase-homologous genes in deep subseafloor sedimentary metagenomes.</title>
        <authorList>
            <person name="Kawai M."/>
            <person name="Futagami T."/>
            <person name="Toyoda A."/>
            <person name="Takaki Y."/>
            <person name="Nishi S."/>
            <person name="Hori S."/>
            <person name="Arai W."/>
            <person name="Tsubouchi T."/>
            <person name="Morono Y."/>
            <person name="Uchiyama I."/>
            <person name="Ito T."/>
            <person name="Fujiyama A."/>
            <person name="Inagaki F."/>
            <person name="Takami H."/>
        </authorList>
    </citation>
    <scope>NUCLEOTIDE SEQUENCE</scope>
    <source>
        <strain evidence="1">Expedition CK06-06</strain>
    </source>
</reference>
<proteinExistence type="predicted"/>
<protein>
    <recommendedName>
        <fullName evidence="2">DUF2281 domain-containing protein</fullName>
    </recommendedName>
</protein>
<dbReference type="EMBL" id="BART01014201">
    <property type="protein sequence ID" value="GAG86041.1"/>
    <property type="molecule type" value="Genomic_DNA"/>
</dbReference>